<dbReference type="Gene3D" id="2.60.120.200">
    <property type="match status" value="1"/>
</dbReference>
<evidence type="ECO:0000313" key="1">
    <source>
        <dbReference type="EMBL" id="EED16124.1"/>
    </source>
</evidence>
<dbReference type="STRING" id="441959.B8MF25"/>
<evidence type="ECO:0000313" key="2">
    <source>
        <dbReference type="Proteomes" id="UP000001745"/>
    </source>
</evidence>
<proteinExistence type="predicted"/>
<dbReference type="HOGENOM" id="CLU_700529_0_0_1"/>
<dbReference type="RefSeq" id="XP_002483358.1">
    <property type="nucleotide sequence ID" value="XM_002483313.1"/>
</dbReference>
<reference evidence="2" key="1">
    <citation type="journal article" date="2015" name="Genome Announc.">
        <title>Genome sequence of the AIDS-associated pathogen Penicillium marneffei (ATCC18224) and its near taxonomic relative Talaromyces stipitatus (ATCC10500).</title>
        <authorList>
            <person name="Nierman W.C."/>
            <person name="Fedorova-Abrams N.D."/>
            <person name="Andrianopoulos A."/>
        </authorList>
    </citation>
    <scope>NUCLEOTIDE SEQUENCE [LARGE SCALE GENOMIC DNA]</scope>
    <source>
        <strain evidence="2">ATCC 10500 / CBS 375.48 / QM 6759 / NRRL 1006</strain>
    </source>
</reference>
<dbReference type="InterPro" id="IPR009784">
    <property type="entry name" value="DUF1349"/>
</dbReference>
<accession>B8MF25</accession>
<dbReference type="GeneID" id="8104081"/>
<keyword evidence="2" id="KW-1185">Reference proteome</keyword>
<dbReference type="Proteomes" id="UP000001745">
    <property type="component" value="Unassembled WGS sequence"/>
</dbReference>
<sequence length="394" mass="44978">MAGRARKIRWATYLSSHYREDAPTVEVGILKSGLLWSQMYLNFWAKRLGKQIYFGLQVTEFLMKFVTGDTPENPASIMPELVEYLRFQKFHRVPYQEASYSVKLGRYVGDIGFMCPRCYRQNQASTAQRVRYAEFRDCTKYLSIAARRPRRQSQCPQKMVSHRDLIAVNHETQSHNLEILCPPKTDILYKPAIPDKARPFQFTAPIYKLSMPAGQFKRASVTITFNSNSFVEFDQAGLLFLRPHAKLPNPTSTNEGDAETSPGFVKIGPEVFQDRMRYAVSGSNHTIPDWSLWPVPDRFARTVTVSVEMVRHGPLLGAFVVERDGANVEKTLIRTVPWCFDDIADMDSEVWVGVYAARPDLDGASHGAPLQVRFSEFEIESTTGVLKFQDKWVL</sequence>
<dbReference type="PANTHER" id="PTHR35332">
    <property type="entry name" value="REGULATION OF ENOLASE PROTEIN 1"/>
    <property type="match status" value="1"/>
</dbReference>
<dbReference type="InParanoid" id="B8MF25"/>
<dbReference type="Pfam" id="PF07081">
    <property type="entry name" value="DUF1349"/>
    <property type="match status" value="1"/>
</dbReference>
<dbReference type="AlphaFoldDB" id="B8MF25"/>
<protein>
    <submittedName>
        <fullName evidence="1">Uncharacterized protein</fullName>
    </submittedName>
</protein>
<dbReference type="VEuPathDB" id="FungiDB:TSTA_012330"/>
<dbReference type="PANTHER" id="PTHR35332:SF2">
    <property type="entry name" value="REGULATION OF ENOLASE PROTEIN 1"/>
    <property type="match status" value="1"/>
</dbReference>
<dbReference type="PhylomeDB" id="B8MF25"/>
<dbReference type="OrthoDB" id="42525at2759"/>
<dbReference type="EMBL" id="EQ962656">
    <property type="protein sequence ID" value="EED16124.1"/>
    <property type="molecule type" value="Genomic_DNA"/>
</dbReference>
<dbReference type="eggNOG" id="ENOG502T4YK">
    <property type="taxonomic scope" value="Eukaryota"/>
</dbReference>
<gene>
    <name evidence="1" type="ORF">TSTA_012330</name>
</gene>
<organism evidence="1 2">
    <name type="scientific">Talaromyces stipitatus (strain ATCC 10500 / CBS 375.48 / QM 6759 / NRRL 1006)</name>
    <name type="common">Penicillium stipitatum</name>
    <dbReference type="NCBI Taxonomy" id="441959"/>
    <lineage>
        <taxon>Eukaryota</taxon>
        <taxon>Fungi</taxon>
        <taxon>Dikarya</taxon>
        <taxon>Ascomycota</taxon>
        <taxon>Pezizomycotina</taxon>
        <taxon>Eurotiomycetes</taxon>
        <taxon>Eurotiomycetidae</taxon>
        <taxon>Eurotiales</taxon>
        <taxon>Trichocomaceae</taxon>
        <taxon>Talaromyces</taxon>
        <taxon>Talaromyces sect. Talaromyces</taxon>
    </lineage>
</organism>
<name>B8MF25_TALSN</name>